<dbReference type="InterPro" id="IPR018488">
    <property type="entry name" value="cNMP-bd_CS"/>
</dbReference>
<feature type="region of interest" description="Disordered" evidence="1">
    <location>
        <begin position="1"/>
        <end position="23"/>
    </location>
</feature>
<dbReference type="InterPro" id="IPR018490">
    <property type="entry name" value="cNMP-bd_dom_sf"/>
</dbReference>
<keyword evidence="4" id="KW-1185">Reference proteome</keyword>
<dbReference type="InterPro" id="IPR014710">
    <property type="entry name" value="RmlC-like_jellyroll"/>
</dbReference>
<dbReference type="PROSITE" id="PS00889">
    <property type="entry name" value="CNMP_BINDING_2"/>
    <property type="match status" value="1"/>
</dbReference>
<reference evidence="3 4" key="1">
    <citation type="submission" date="2019-07" db="EMBL/GenBank/DDBJ databases">
        <title>Genomics analysis of Aphanomyces spp. identifies a new class of oomycete effector associated with host adaptation.</title>
        <authorList>
            <person name="Gaulin E."/>
        </authorList>
    </citation>
    <scope>NUCLEOTIDE SEQUENCE [LARGE SCALE GENOMIC DNA]</scope>
    <source>
        <strain evidence="3 4">ATCC 201684</strain>
    </source>
</reference>
<dbReference type="Proteomes" id="UP000481153">
    <property type="component" value="Unassembled WGS sequence"/>
</dbReference>
<dbReference type="CDD" id="cd00038">
    <property type="entry name" value="CAP_ED"/>
    <property type="match status" value="2"/>
</dbReference>
<evidence type="ECO:0000313" key="3">
    <source>
        <dbReference type="EMBL" id="KAF0738005.1"/>
    </source>
</evidence>
<evidence type="ECO:0000313" key="4">
    <source>
        <dbReference type="Proteomes" id="UP000481153"/>
    </source>
</evidence>
<organism evidence="3 4">
    <name type="scientific">Aphanomyces euteiches</name>
    <dbReference type="NCBI Taxonomy" id="100861"/>
    <lineage>
        <taxon>Eukaryota</taxon>
        <taxon>Sar</taxon>
        <taxon>Stramenopiles</taxon>
        <taxon>Oomycota</taxon>
        <taxon>Saprolegniomycetes</taxon>
        <taxon>Saprolegniales</taxon>
        <taxon>Verrucalvaceae</taxon>
        <taxon>Aphanomyces</taxon>
    </lineage>
</organism>
<feature type="domain" description="Cyclic nucleotide-binding" evidence="2">
    <location>
        <begin position="85"/>
        <end position="203"/>
    </location>
</feature>
<gene>
    <name evidence="3" type="ORF">Ae201684_005999</name>
</gene>
<dbReference type="Gene3D" id="2.60.120.10">
    <property type="entry name" value="Jelly Rolls"/>
    <property type="match status" value="2"/>
</dbReference>
<dbReference type="InterPro" id="IPR000595">
    <property type="entry name" value="cNMP-bd_dom"/>
</dbReference>
<dbReference type="PANTHER" id="PTHR23011:SF28">
    <property type="entry name" value="CYCLIC NUCLEOTIDE-BINDING DOMAIN CONTAINING PROTEIN"/>
    <property type="match status" value="1"/>
</dbReference>
<evidence type="ECO:0000259" key="2">
    <source>
        <dbReference type="PROSITE" id="PS50042"/>
    </source>
</evidence>
<feature type="domain" description="Cyclic nucleotide-binding" evidence="2">
    <location>
        <begin position="207"/>
        <end position="254"/>
    </location>
</feature>
<dbReference type="PROSITE" id="PS50042">
    <property type="entry name" value="CNMP_BINDING_3"/>
    <property type="match status" value="2"/>
</dbReference>
<dbReference type="AlphaFoldDB" id="A0A6G0XCW6"/>
<dbReference type="PANTHER" id="PTHR23011">
    <property type="entry name" value="CYCLIC NUCLEOTIDE-BINDING DOMAIN CONTAINING PROTEIN"/>
    <property type="match status" value="1"/>
</dbReference>
<evidence type="ECO:0000256" key="1">
    <source>
        <dbReference type="SAM" id="MobiDB-lite"/>
    </source>
</evidence>
<dbReference type="Pfam" id="PF00027">
    <property type="entry name" value="cNMP_binding"/>
    <property type="match status" value="1"/>
</dbReference>
<accession>A0A6G0XCW6</accession>
<sequence length="474" mass="53621">MRSTSGEPVQSHDPQAASSLARTKSTPIFPQWLTERKDFQSFFPRFSNRAWSEDEKVRLAALKEPEKRNGIDIQLLSKWLVFVPSLKALNAVQAGEIAKRMRWASYSPNQIIFQKGDVGDACYIIVNGEVDIIVNNEKVGTLKKGMSFGEVALEHEDAKRTADIQVTETCPADLLVIRGEDYQKNVYRYQAKRRKKLTKWLRTDVSIFRDFSDNKLRYFESVSVDLFLHAGNCVYMEGEEVGALYIVKSGTISLEKNVLFETKHRRPTSVNSWAVQSHKTHIQVPSYVVEPTGCFGMEYFVKMPTRVHTAVVKTEAHLVVIDKVHCASTVHSFSVKAIDKLCERYRLIWNATLQSTTAQVRAYNKAQKSARGYTQEHPIVACQKHPETQEIHPVLQFPALARTIWTAPNNAVANAQSQCYLRPSTTKMGRSLSSKCALWRFSTEAIAAPIIKLPPTTLQDGEESRESDLPRINA</sequence>
<comment type="caution">
    <text evidence="3">The sequence shown here is derived from an EMBL/GenBank/DDBJ whole genome shotgun (WGS) entry which is preliminary data.</text>
</comment>
<protein>
    <recommendedName>
        <fullName evidence="2">Cyclic nucleotide-binding domain-containing protein</fullName>
    </recommendedName>
</protein>
<dbReference type="EMBL" id="VJMJ01000079">
    <property type="protein sequence ID" value="KAF0738005.1"/>
    <property type="molecule type" value="Genomic_DNA"/>
</dbReference>
<proteinExistence type="predicted"/>
<dbReference type="SUPFAM" id="SSF51206">
    <property type="entry name" value="cAMP-binding domain-like"/>
    <property type="match status" value="2"/>
</dbReference>
<dbReference type="SMART" id="SM00100">
    <property type="entry name" value="cNMP"/>
    <property type="match status" value="1"/>
</dbReference>
<name>A0A6G0XCW6_9STRA</name>
<dbReference type="VEuPathDB" id="FungiDB:AeMF1_009885"/>